<keyword evidence="2" id="KW-0238">DNA-binding</keyword>
<accession>A0A6N4RF60</accession>
<dbReference type="PANTHER" id="PTHR33204">
    <property type="entry name" value="TRANSCRIPTIONAL REGULATOR, MARR FAMILY"/>
    <property type="match status" value="1"/>
</dbReference>
<dbReference type="Pfam" id="PF01638">
    <property type="entry name" value="HxlR"/>
    <property type="match status" value="1"/>
</dbReference>
<evidence type="ECO:0000313" key="5">
    <source>
        <dbReference type="EMBL" id="TKW61674.1"/>
    </source>
</evidence>
<dbReference type="InterPro" id="IPR036388">
    <property type="entry name" value="WH-like_DNA-bd_sf"/>
</dbReference>
<dbReference type="Proteomes" id="UP000320948">
    <property type="component" value="Unassembled WGS sequence"/>
</dbReference>
<dbReference type="EMBL" id="VAFM01000001">
    <property type="protein sequence ID" value="TKW61674.1"/>
    <property type="molecule type" value="Genomic_DNA"/>
</dbReference>
<evidence type="ECO:0000313" key="6">
    <source>
        <dbReference type="Proteomes" id="UP000320948"/>
    </source>
</evidence>
<dbReference type="PROSITE" id="PS51118">
    <property type="entry name" value="HTH_HXLR"/>
    <property type="match status" value="1"/>
</dbReference>
<dbReference type="SUPFAM" id="SSF46785">
    <property type="entry name" value="Winged helix' DNA-binding domain"/>
    <property type="match status" value="1"/>
</dbReference>
<comment type="caution">
    <text evidence="5">The sequence shown here is derived from an EMBL/GenBank/DDBJ whole genome shotgun (WGS) entry which is preliminary data.</text>
</comment>
<keyword evidence="1" id="KW-0805">Transcription regulation</keyword>
<gene>
    <name evidence="5" type="ORF">DI628_03335</name>
</gene>
<keyword evidence="3" id="KW-0804">Transcription</keyword>
<name>A0A6N4RF60_BLAVI</name>
<sequence length="137" mass="15602">MELTQKTIKEIQELSNTLTSQQEGLARQVMDRVGAKWPLYVLCVLAEAGEEPIRFTKLVERVEGISDKMLTQTLKLLERDGLILRAAKRRQVPPRVEYTLTPLGWEMMKVAVPLLRWVVSSIENFEKARIQPTPSGA</sequence>
<protein>
    <submittedName>
        <fullName evidence="5">Helix-turn-helix transcriptional regulator</fullName>
    </submittedName>
</protein>
<organism evidence="5 6">
    <name type="scientific">Blastochloris viridis</name>
    <name type="common">Rhodopseudomonas viridis</name>
    <dbReference type="NCBI Taxonomy" id="1079"/>
    <lineage>
        <taxon>Bacteria</taxon>
        <taxon>Pseudomonadati</taxon>
        <taxon>Pseudomonadota</taxon>
        <taxon>Alphaproteobacteria</taxon>
        <taxon>Hyphomicrobiales</taxon>
        <taxon>Blastochloridaceae</taxon>
        <taxon>Blastochloris</taxon>
    </lineage>
</organism>
<dbReference type="InterPro" id="IPR036390">
    <property type="entry name" value="WH_DNA-bd_sf"/>
</dbReference>
<evidence type="ECO:0000259" key="4">
    <source>
        <dbReference type="PROSITE" id="PS51118"/>
    </source>
</evidence>
<evidence type="ECO:0000256" key="2">
    <source>
        <dbReference type="ARBA" id="ARBA00023125"/>
    </source>
</evidence>
<dbReference type="GO" id="GO:0003677">
    <property type="term" value="F:DNA binding"/>
    <property type="evidence" value="ECO:0007669"/>
    <property type="project" value="UniProtKB-KW"/>
</dbReference>
<dbReference type="Gene3D" id="1.10.10.10">
    <property type="entry name" value="Winged helix-like DNA-binding domain superfamily/Winged helix DNA-binding domain"/>
    <property type="match status" value="1"/>
</dbReference>
<dbReference type="InterPro" id="IPR002577">
    <property type="entry name" value="HTH_HxlR"/>
</dbReference>
<dbReference type="PANTHER" id="PTHR33204:SF37">
    <property type="entry name" value="HTH-TYPE TRANSCRIPTIONAL REGULATOR YODB"/>
    <property type="match status" value="1"/>
</dbReference>
<evidence type="ECO:0000256" key="3">
    <source>
        <dbReference type="ARBA" id="ARBA00023163"/>
    </source>
</evidence>
<reference evidence="5 6" key="1">
    <citation type="journal article" date="2017" name="Nat. Commun.">
        <title>In situ click chemistry generation of cyclooxygenase-2 inhibitors.</title>
        <authorList>
            <person name="Bhardwaj A."/>
            <person name="Kaur J."/>
            <person name="Wuest M."/>
            <person name="Wuest F."/>
        </authorList>
    </citation>
    <scope>NUCLEOTIDE SEQUENCE [LARGE SCALE GENOMIC DNA]</scope>
    <source>
        <strain evidence="5">S2_018_000_R2_106</strain>
    </source>
</reference>
<proteinExistence type="predicted"/>
<feature type="domain" description="HTH hxlR-type" evidence="4">
    <location>
        <begin position="22"/>
        <end position="126"/>
    </location>
</feature>
<evidence type="ECO:0000256" key="1">
    <source>
        <dbReference type="ARBA" id="ARBA00023015"/>
    </source>
</evidence>
<dbReference type="AlphaFoldDB" id="A0A6N4RF60"/>